<comment type="caution">
    <text evidence="1">The sequence shown here is derived from an EMBL/GenBank/DDBJ whole genome shotgun (WGS) entry which is preliminary data.</text>
</comment>
<reference evidence="1 2" key="1">
    <citation type="submission" date="2009-04" db="EMBL/GenBank/DDBJ databases">
        <authorList>
            <person name="Weinstock G."/>
            <person name="Sodergren E."/>
            <person name="Clifton S."/>
            <person name="Fulton L."/>
            <person name="Fulton B."/>
            <person name="Courtney L."/>
            <person name="Fronick C."/>
            <person name="Harrison M."/>
            <person name="Strong C."/>
            <person name="Farmer C."/>
            <person name="Delahaunty K."/>
            <person name="Markovic C."/>
            <person name="Hall O."/>
            <person name="Minx P."/>
            <person name="Tomlinson C."/>
            <person name="Mitreva M."/>
            <person name="Nelson J."/>
            <person name="Hou S."/>
            <person name="Wollam A."/>
            <person name="Pepin K.H."/>
            <person name="Johnson M."/>
            <person name="Bhonagiri V."/>
            <person name="Nash W.E."/>
            <person name="Warren W."/>
            <person name="Chinwalla A."/>
            <person name="Mardis E.R."/>
            <person name="Wilson R.K."/>
        </authorList>
    </citation>
    <scope>NUCLEOTIDE SEQUENCE [LARGE SCALE GENOMIC DNA]</scope>
    <source>
        <strain evidence="1 2">DSM 13280</strain>
    </source>
</reference>
<evidence type="ECO:0000313" key="2">
    <source>
        <dbReference type="Proteomes" id="UP000003295"/>
    </source>
</evidence>
<name>C4F7E3_9ACTN</name>
<organism evidence="1 2">
    <name type="scientific">Collinsella intestinalis DSM 13280</name>
    <dbReference type="NCBI Taxonomy" id="521003"/>
    <lineage>
        <taxon>Bacteria</taxon>
        <taxon>Bacillati</taxon>
        <taxon>Actinomycetota</taxon>
        <taxon>Coriobacteriia</taxon>
        <taxon>Coriobacteriales</taxon>
        <taxon>Coriobacteriaceae</taxon>
        <taxon>Collinsella</taxon>
    </lineage>
</organism>
<evidence type="ECO:0000313" key="1">
    <source>
        <dbReference type="EMBL" id="EEP45166.1"/>
    </source>
</evidence>
<protein>
    <submittedName>
        <fullName evidence="1">Uncharacterized protein</fullName>
    </submittedName>
</protein>
<gene>
    <name evidence="1" type="ORF">COLINT_01958</name>
</gene>
<proteinExistence type="predicted"/>
<dbReference type="EMBL" id="ABXH02000002">
    <property type="protein sequence ID" value="EEP45166.1"/>
    <property type="molecule type" value="Genomic_DNA"/>
</dbReference>
<sequence length="57" mass="6257">MRPCRHGSIAAIAARTSIQLRRDGGWRPCVRYAWGLIVQSEGVKAVRGRRHGAIGVC</sequence>
<dbReference type="STRING" id="521003.COLINT_01958"/>
<dbReference type="Proteomes" id="UP000003295">
    <property type="component" value="Unassembled WGS sequence"/>
</dbReference>
<accession>C4F7E3</accession>
<dbReference type="AlphaFoldDB" id="C4F7E3"/>
<dbReference type="HOGENOM" id="CLU_2988839_0_0_11"/>